<keyword evidence="3" id="KW-1185">Reference proteome</keyword>
<dbReference type="AlphaFoldDB" id="A0A9P3CC89"/>
<dbReference type="RefSeq" id="XP_044653209.1">
    <property type="nucleotide sequence ID" value="XM_044797274.1"/>
</dbReference>
<evidence type="ECO:0008006" key="4">
    <source>
        <dbReference type="Google" id="ProtNLM"/>
    </source>
</evidence>
<proteinExistence type="predicted"/>
<dbReference type="OrthoDB" id="10017101at2759"/>
<comment type="caution">
    <text evidence="2">The sequence shown here is derived from an EMBL/GenBank/DDBJ whole genome shotgun (WGS) entry which is preliminary data.</text>
</comment>
<reference evidence="2 3" key="1">
    <citation type="submission" date="2021-01" db="EMBL/GenBank/DDBJ databases">
        <title>Cercospora kikuchii MAFF 305040 whole genome shotgun sequence.</title>
        <authorList>
            <person name="Kashiwa T."/>
            <person name="Suzuki T."/>
        </authorList>
    </citation>
    <scope>NUCLEOTIDE SEQUENCE [LARGE SCALE GENOMIC DNA]</scope>
    <source>
        <strain evidence="2 3">MAFF 305040</strain>
    </source>
</reference>
<gene>
    <name evidence="2" type="ORF">CKM354_000212700</name>
</gene>
<dbReference type="GeneID" id="68287702"/>
<organism evidence="2 3">
    <name type="scientific">Cercospora kikuchii</name>
    <dbReference type="NCBI Taxonomy" id="84275"/>
    <lineage>
        <taxon>Eukaryota</taxon>
        <taxon>Fungi</taxon>
        <taxon>Dikarya</taxon>
        <taxon>Ascomycota</taxon>
        <taxon>Pezizomycotina</taxon>
        <taxon>Dothideomycetes</taxon>
        <taxon>Dothideomycetidae</taxon>
        <taxon>Mycosphaerellales</taxon>
        <taxon>Mycosphaerellaceae</taxon>
        <taxon>Cercospora</taxon>
    </lineage>
</organism>
<dbReference type="GO" id="GO:0008168">
    <property type="term" value="F:methyltransferase activity"/>
    <property type="evidence" value="ECO:0007669"/>
    <property type="project" value="TreeGrafter"/>
</dbReference>
<dbReference type="EMBL" id="BOLY01000001">
    <property type="protein sequence ID" value="GIZ38722.1"/>
    <property type="molecule type" value="Genomic_DNA"/>
</dbReference>
<sequence length="318" mass="36256">MAITSSINDQEATNSRDYRQRQPTYHQYENAQYALPNDSAEHHRLDRQAEQLSAMMHGKVLHAPVDVGGNDVRMLDVGCGTGVVTDLISSSYPEAVCIGVDLSQVPERRLIRANTRFFQGDFCSDRPSLWTPTTGGPHLPKSSELFDYIFSRLLVCGMTNWPDFIKKEFSLLKSGGWAEVQDLNFVWYDGNQHVISQNWKWHNKHEEICKEKGMDLQCGSKVKDWMNEAGFVDVQTFEYSWPWDAEAQTTPEMRAMADYSARELPDALYHMLARAMGEGADPNEVAQLQTELKQTLVVQKGMHKIFYVTIGRKPERTV</sequence>
<feature type="region of interest" description="Disordered" evidence="1">
    <location>
        <begin position="1"/>
        <end position="22"/>
    </location>
</feature>
<evidence type="ECO:0000313" key="2">
    <source>
        <dbReference type="EMBL" id="GIZ38722.1"/>
    </source>
</evidence>
<dbReference type="CDD" id="cd02440">
    <property type="entry name" value="AdoMet_MTases"/>
    <property type="match status" value="1"/>
</dbReference>
<protein>
    <recommendedName>
        <fullName evidence="4">S-adenosyl-L-methionine-dependent methyltransferase</fullName>
    </recommendedName>
</protein>
<dbReference type="SUPFAM" id="SSF53335">
    <property type="entry name" value="S-adenosyl-L-methionine-dependent methyltransferases"/>
    <property type="match status" value="1"/>
</dbReference>
<dbReference type="Proteomes" id="UP000825890">
    <property type="component" value="Unassembled WGS sequence"/>
</dbReference>
<dbReference type="PANTHER" id="PTHR43591">
    <property type="entry name" value="METHYLTRANSFERASE"/>
    <property type="match status" value="1"/>
</dbReference>
<feature type="compositionally biased region" description="Polar residues" evidence="1">
    <location>
        <begin position="1"/>
        <end position="13"/>
    </location>
</feature>
<evidence type="ECO:0000256" key="1">
    <source>
        <dbReference type="SAM" id="MobiDB-lite"/>
    </source>
</evidence>
<accession>A0A9P3CC89</accession>
<evidence type="ECO:0000313" key="3">
    <source>
        <dbReference type="Proteomes" id="UP000825890"/>
    </source>
</evidence>
<dbReference type="Pfam" id="PF13489">
    <property type="entry name" value="Methyltransf_23"/>
    <property type="match status" value="1"/>
</dbReference>
<dbReference type="Gene3D" id="3.40.50.150">
    <property type="entry name" value="Vaccinia Virus protein VP39"/>
    <property type="match status" value="1"/>
</dbReference>
<name>A0A9P3CC89_9PEZI</name>
<dbReference type="InterPro" id="IPR029063">
    <property type="entry name" value="SAM-dependent_MTases_sf"/>
</dbReference>
<dbReference type="PANTHER" id="PTHR43591:SF24">
    <property type="entry name" value="2-METHOXY-6-POLYPRENYL-1,4-BENZOQUINOL METHYLASE, MITOCHONDRIAL"/>
    <property type="match status" value="1"/>
</dbReference>